<dbReference type="Proteomes" id="UP000050331">
    <property type="component" value="Chromosome"/>
</dbReference>
<proteinExistence type="predicted"/>
<organism evidence="2 3">
    <name type="scientific">Lentibacillus amyloliquefaciens</name>
    <dbReference type="NCBI Taxonomy" id="1472767"/>
    <lineage>
        <taxon>Bacteria</taxon>
        <taxon>Bacillati</taxon>
        <taxon>Bacillota</taxon>
        <taxon>Bacilli</taxon>
        <taxon>Bacillales</taxon>
        <taxon>Bacillaceae</taxon>
        <taxon>Lentibacillus</taxon>
    </lineage>
</organism>
<evidence type="ECO:0000256" key="1">
    <source>
        <dbReference type="SAM" id="MobiDB-lite"/>
    </source>
</evidence>
<feature type="region of interest" description="Disordered" evidence="1">
    <location>
        <begin position="1"/>
        <end position="59"/>
    </location>
</feature>
<dbReference type="STRING" id="1472767.AOX59_02935"/>
<evidence type="ECO:0000313" key="2">
    <source>
        <dbReference type="EMBL" id="ALX47647.1"/>
    </source>
</evidence>
<protein>
    <submittedName>
        <fullName evidence="2">Uncharacterized protein</fullName>
    </submittedName>
</protein>
<feature type="compositionally biased region" description="Basic and acidic residues" evidence="1">
    <location>
        <begin position="34"/>
        <end position="59"/>
    </location>
</feature>
<dbReference type="AlphaFoldDB" id="A0A0U3WCU9"/>
<name>A0A0U3WCU9_9BACI</name>
<gene>
    <name evidence="2" type="ORF">AOX59_02935</name>
</gene>
<keyword evidence="3" id="KW-1185">Reference proteome</keyword>
<accession>A0A0U3WCU9</accession>
<reference evidence="2 3" key="1">
    <citation type="submission" date="2016-01" db="EMBL/GenBank/DDBJ databases">
        <title>Complete genome sequence of strain Lentibacillus amyloliquefaciens LAM0015T isolated from saline sediment.</title>
        <authorList>
            <person name="Wang J.-L."/>
            <person name="He M.-X."/>
        </authorList>
    </citation>
    <scope>NUCLEOTIDE SEQUENCE [LARGE SCALE GENOMIC DNA]</scope>
    <source>
        <strain evidence="2 3">LAM0015</strain>
    </source>
</reference>
<dbReference type="EMBL" id="CP013862">
    <property type="protein sequence ID" value="ALX47647.1"/>
    <property type="molecule type" value="Genomic_DNA"/>
</dbReference>
<dbReference type="KEGG" id="lao:AOX59_02935"/>
<evidence type="ECO:0000313" key="3">
    <source>
        <dbReference type="Proteomes" id="UP000050331"/>
    </source>
</evidence>
<sequence length="59" mass="6800">MQRAGHFLTRAHNTGYDAGQKMNHIRGSIKQGLNKKDVQKPKDTQKGLRDHDIRDSERD</sequence>